<protein>
    <submittedName>
        <fullName evidence="2">Membrane protein</fullName>
    </submittedName>
</protein>
<comment type="caution">
    <text evidence="2">The sequence shown here is derived from an EMBL/GenBank/DDBJ whole genome shotgun (WGS) entry which is preliminary data.</text>
</comment>
<name>A0A147HUI6_9SPHN</name>
<sequence>MHDAAPLPAVSADTPAPRGLKAAGFTAALLAVGIVGFGIVTRDHDVARAAAWSDANAIPTVHLVPVKGGAATDTLELPATLAAWNAAHLYARVPGY</sequence>
<dbReference type="Proteomes" id="UP000072867">
    <property type="component" value="Unassembled WGS sequence"/>
</dbReference>
<keyword evidence="1" id="KW-0812">Transmembrane</keyword>
<reference evidence="2 3" key="1">
    <citation type="journal article" date="2016" name="Front. Microbiol.">
        <title>Genomic Resource of Rice Seed Associated Bacteria.</title>
        <authorList>
            <person name="Midha S."/>
            <person name="Bansal K."/>
            <person name="Sharma S."/>
            <person name="Kumar N."/>
            <person name="Patil P.P."/>
            <person name="Chaudhry V."/>
            <person name="Patil P.B."/>
        </authorList>
    </citation>
    <scope>NUCLEOTIDE SEQUENCE [LARGE SCALE GENOMIC DNA]</scope>
    <source>
        <strain evidence="2 3">NS319</strain>
    </source>
</reference>
<dbReference type="EMBL" id="LDTD01000098">
    <property type="protein sequence ID" value="KTT68563.1"/>
    <property type="molecule type" value="Genomic_DNA"/>
</dbReference>
<keyword evidence="1" id="KW-0472">Membrane</keyword>
<gene>
    <name evidence="2" type="ORF">NS319_13430</name>
</gene>
<proteinExistence type="predicted"/>
<accession>A0A147HUI6</accession>
<evidence type="ECO:0000313" key="2">
    <source>
        <dbReference type="EMBL" id="KTT68563.1"/>
    </source>
</evidence>
<keyword evidence="1" id="KW-1133">Transmembrane helix</keyword>
<feature type="non-terminal residue" evidence="2">
    <location>
        <position position="96"/>
    </location>
</feature>
<evidence type="ECO:0000313" key="3">
    <source>
        <dbReference type="Proteomes" id="UP000072867"/>
    </source>
</evidence>
<evidence type="ECO:0000256" key="1">
    <source>
        <dbReference type="SAM" id="Phobius"/>
    </source>
</evidence>
<dbReference type="AlphaFoldDB" id="A0A147HUI6"/>
<feature type="transmembrane region" description="Helical" evidence="1">
    <location>
        <begin position="20"/>
        <end position="40"/>
    </location>
</feature>
<organism evidence="2 3">
    <name type="scientific">Sphingomonas sanguinis</name>
    <dbReference type="NCBI Taxonomy" id="33051"/>
    <lineage>
        <taxon>Bacteria</taxon>
        <taxon>Pseudomonadati</taxon>
        <taxon>Pseudomonadota</taxon>
        <taxon>Alphaproteobacteria</taxon>
        <taxon>Sphingomonadales</taxon>
        <taxon>Sphingomonadaceae</taxon>
        <taxon>Sphingomonas</taxon>
    </lineage>
</organism>